<dbReference type="AlphaFoldDB" id="A0A5C5S663"/>
<proteinExistence type="predicted"/>
<sequence>MAFASHKAARRIARLRQLNDLHTYPCPTGNGIHLGHQPEAVARGALSAADYARGAKPHLRRTVSAGVRARFAECFPPPVLASFGATLSASITCWRAEHAGGPSWRDALAPYADDPDHPVALLLAAPPDRKASTWRAQAAGLLMEALRDGQWITFDRRPGSLRSWR</sequence>
<protein>
    <submittedName>
        <fullName evidence="1">Uncharacterized protein</fullName>
    </submittedName>
</protein>
<reference evidence="1 2" key="1">
    <citation type="submission" date="2019-06" db="EMBL/GenBank/DDBJ databases">
        <title>Tsukamurella conjunctivitidis sp. nov., Tsukamurella assacharolytica sp. nov. and Tsukamurella sputae sp. nov. isolated from patients with conjunctivitis, bacteraemia (lymphoma) and respiratory infection (sputum) in Hong Kong.</title>
        <authorList>
            <person name="Teng J.L.L."/>
            <person name="Lee H.H."/>
            <person name="Fong J.Y.H."/>
            <person name="Fok K.M.N."/>
            <person name="Lau S.K.P."/>
            <person name="Woo P.C.Y."/>
        </authorList>
    </citation>
    <scope>NUCLEOTIDE SEQUENCE [LARGE SCALE GENOMIC DNA]</scope>
    <source>
        <strain evidence="1 2">HKU72</strain>
    </source>
</reference>
<dbReference type="Proteomes" id="UP000319375">
    <property type="component" value="Unassembled WGS sequence"/>
</dbReference>
<dbReference type="RefSeq" id="WP_146485783.1">
    <property type="nucleotide sequence ID" value="NZ_VIGX01000002.1"/>
</dbReference>
<name>A0A5C5S663_9ACTN</name>
<accession>A0A5C5S663</accession>
<dbReference type="EMBL" id="VIGX01000002">
    <property type="protein sequence ID" value="TWS29801.1"/>
    <property type="molecule type" value="Genomic_DNA"/>
</dbReference>
<gene>
    <name evidence="1" type="ORF">FK530_04500</name>
</gene>
<organism evidence="1 2">
    <name type="scientific">Tsukamurella conjunctivitidis</name>
    <dbReference type="NCBI Taxonomy" id="2592068"/>
    <lineage>
        <taxon>Bacteria</taxon>
        <taxon>Bacillati</taxon>
        <taxon>Actinomycetota</taxon>
        <taxon>Actinomycetes</taxon>
        <taxon>Mycobacteriales</taxon>
        <taxon>Tsukamurellaceae</taxon>
        <taxon>Tsukamurella</taxon>
    </lineage>
</organism>
<comment type="caution">
    <text evidence="1">The sequence shown here is derived from an EMBL/GenBank/DDBJ whole genome shotgun (WGS) entry which is preliminary data.</text>
</comment>
<keyword evidence="2" id="KW-1185">Reference proteome</keyword>
<evidence type="ECO:0000313" key="2">
    <source>
        <dbReference type="Proteomes" id="UP000319375"/>
    </source>
</evidence>
<evidence type="ECO:0000313" key="1">
    <source>
        <dbReference type="EMBL" id="TWS29801.1"/>
    </source>
</evidence>